<proteinExistence type="predicted"/>
<dbReference type="EMBL" id="BARV01025932">
    <property type="protein sequence ID" value="GAI35171.1"/>
    <property type="molecule type" value="Genomic_DNA"/>
</dbReference>
<name>X1NY73_9ZZZZ</name>
<protein>
    <submittedName>
        <fullName evidence="2">Uncharacterized protein</fullName>
    </submittedName>
</protein>
<feature type="transmembrane region" description="Helical" evidence="1">
    <location>
        <begin position="34"/>
        <end position="61"/>
    </location>
</feature>
<keyword evidence="1" id="KW-0472">Membrane</keyword>
<comment type="caution">
    <text evidence="2">The sequence shown here is derived from an EMBL/GenBank/DDBJ whole genome shotgun (WGS) entry which is preliminary data.</text>
</comment>
<keyword evidence="1" id="KW-0812">Transmembrane</keyword>
<feature type="non-terminal residue" evidence="2">
    <location>
        <position position="73"/>
    </location>
</feature>
<dbReference type="AlphaFoldDB" id="X1NY73"/>
<keyword evidence="1" id="KW-1133">Transmembrane helix</keyword>
<gene>
    <name evidence="2" type="ORF">S06H3_41995</name>
</gene>
<evidence type="ECO:0000256" key="1">
    <source>
        <dbReference type="SAM" id="Phobius"/>
    </source>
</evidence>
<sequence>MERDMDELGPTTTSWGSGAGEDVDVRALRRYNRLLGVLLDIGEWACIGLLPCVAVAAIWLVTQTNFENVVFYD</sequence>
<accession>X1NY73</accession>
<evidence type="ECO:0000313" key="2">
    <source>
        <dbReference type="EMBL" id="GAI35171.1"/>
    </source>
</evidence>
<organism evidence="2">
    <name type="scientific">marine sediment metagenome</name>
    <dbReference type="NCBI Taxonomy" id="412755"/>
    <lineage>
        <taxon>unclassified sequences</taxon>
        <taxon>metagenomes</taxon>
        <taxon>ecological metagenomes</taxon>
    </lineage>
</organism>
<reference evidence="2" key="1">
    <citation type="journal article" date="2014" name="Front. Microbiol.">
        <title>High frequency of phylogenetically diverse reductive dehalogenase-homologous genes in deep subseafloor sedimentary metagenomes.</title>
        <authorList>
            <person name="Kawai M."/>
            <person name="Futagami T."/>
            <person name="Toyoda A."/>
            <person name="Takaki Y."/>
            <person name="Nishi S."/>
            <person name="Hori S."/>
            <person name="Arai W."/>
            <person name="Tsubouchi T."/>
            <person name="Morono Y."/>
            <person name="Uchiyama I."/>
            <person name="Ito T."/>
            <person name="Fujiyama A."/>
            <person name="Inagaki F."/>
            <person name="Takami H."/>
        </authorList>
    </citation>
    <scope>NUCLEOTIDE SEQUENCE</scope>
    <source>
        <strain evidence="2">Expedition CK06-06</strain>
    </source>
</reference>